<dbReference type="AlphaFoldDB" id="A0A3B3ZXM2"/>
<dbReference type="Pfam" id="PF00059">
    <property type="entry name" value="Lectin_C"/>
    <property type="match status" value="3"/>
</dbReference>
<dbReference type="Ensembl" id="ENSPMGT00000010119.1">
    <property type="protein sequence ID" value="ENSPMGP00000009488.1"/>
    <property type="gene ID" value="ENSPMGG00000007859.1"/>
</dbReference>
<organism evidence="4 5">
    <name type="scientific">Periophthalmus magnuspinnatus</name>
    <dbReference type="NCBI Taxonomy" id="409849"/>
    <lineage>
        <taxon>Eukaryota</taxon>
        <taxon>Metazoa</taxon>
        <taxon>Chordata</taxon>
        <taxon>Craniata</taxon>
        <taxon>Vertebrata</taxon>
        <taxon>Euteleostomi</taxon>
        <taxon>Actinopterygii</taxon>
        <taxon>Neopterygii</taxon>
        <taxon>Teleostei</taxon>
        <taxon>Neoteleostei</taxon>
        <taxon>Acanthomorphata</taxon>
        <taxon>Gobiaria</taxon>
        <taxon>Gobiiformes</taxon>
        <taxon>Gobioidei</taxon>
        <taxon>Gobiidae</taxon>
        <taxon>Oxudercinae</taxon>
        <taxon>Periophthalmus</taxon>
    </lineage>
</organism>
<dbReference type="InterPro" id="IPR001304">
    <property type="entry name" value="C-type_lectin-like"/>
</dbReference>
<dbReference type="STRING" id="409849.ENSPMGP00000009488"/>
<keyword evidence="2" id="KW-0812">Transmembrane</keyword>
<dbReference type="CDD" id="cd00037">
    <property type="entry name" value="CLECT"/>
    <property type="match status" value="2"/>
</dbReference>
<dbReference type="PROSITE" id="PS50041">
    <property type="entry name" value="C_TYPE_LECTIN_2"/>
    <property type="match status" value="3"/>
</dbReference>
<keyword evidence="5" id="KW-1185">Reference proteome</keyword>
<dbReference type="SMART" id="SM00034">
    <property type="entry name" value="CLECT"/>
    <property type="match status" value="3"/>
</dbReference>
<keyword evidence="2" id="KW-0472">Membrane</keyword>
<sequence length="351" mass="40125">HHFKLNYICKLVFLCVFSICVLSFYEESKRYCREMYTDLATIHNFSEMNDLINLVSGSTSRAWIGLELADKRTWHWSLPGHTVAYTNWREGNPQDNDQDACVAVDENGKWFESDCKSKMSFVCDGGSHVFVADTKTWRDAQNHCRSLSTDLVSILSAEENAVVSNMSQNIWIGLFKDPWKWSDGSDSSFRYWSAFQPNYLEGQNCVTVIFKNSGKWNDLKCPGKRAFICQGDNLVLVQQNLTWVEAITYCRSNYIDLVHISTENVQMKVAEKAKNATTPHVWIGLKYTCHSKLWFWIRSSSGCYQNWAPQQGYEGNYNCGATGAIQATGRQQWVGLPQTEKLNFICYGCVG</sequence>
<dbReference type="PROSITE" id="PS00615">
    <property type="entry name" value="C_TYPE_LECTIN_1"/>
    <property type="match status" value="1"/>
</dbReference>
<dbReference type="PANTHER" id="PTHR45784:SF3">
    <property type="entry name" value="C-TYPE LECTIN DOMAIN FAMILY 4 MEMBER K-LIKE-RELATED"/>
    <property type="match status" value="1"/>
</dbReference>
<evidence type="ECO:0000259" key="3">
    <source>
        <dbReference type="PROSITE" id="PS50041"/>
    </source>
</evidence>
<reference evidence="4" key="2">
    <citation type="submission" date="2025-09" db="UniProtKB">
        <authorList>
            <consortium name="Ensembl"/>
        </authorList>
    </citation>
    <scope>IDENTIFICATION</scope>
</reference>
<evidence type="ECO:0000256" key="2">
    <source>
        <dbReference type="SAM" id="Phobius"/>
    </source>
</evidence>
<dbReference type="Gene3D" id="3.10.100.10">
    <property type="entry name" value="Mannose-Binding Protein A, subunit A"/>
    <property type="match status" value="3"/>
</dbReference>
<dbReference type="Proteomes" id="UP000261520">
    <property type="component" value="Unplaced"/>
</dbReference>
<feature type="domain" description="C-type lectin" evidence="3">
    <location>
        <begin position="229"/>
        <end position="347"/>
    </location>
</feature>
<reference evidence="4" key="1">
    <citation type="submission" date="2025-08" db="UniProtKB">
        <authorList>
            <consortium name="Ensembl"/>
        </authorList>
    </citation>
    <scope>IDENTIFICATION</scope>
</reference>
<name>A0A3B3ZXM2_9GOBI</name>
<keyword evidence="2" id="KW-1133">Transmembrane helix</keyword>
<feature type="domain" description="C-type lectin" evidence="3">
    <location>
        <begin position="123"/>
        <end position="230"/>
    </location>
</feature>
<evidence type="ECO:0000256" key="1">
    <source>
        <dbReference type="ARBA" id="ARBA00023157"/>
    </source>
</evidence>
<dbReference type="SUPFAM" id="SSF56436">
    <property type="entry name" value="C-type lectin-like"/>
    <property type="match status" value="3"/>
</dbReference>
<proteinExistence type="predicted"/>
<dbReference type="InterPro" id="IPR016187">
    <property type="entry name" value="CTDL_fold"/>
</dbReference>
<dbReference type="PANTHER" id="PTHR45784">
    <property type="entry name" value="C-TYPE LECTIN DOMAIN FAMILY 20 MEMBER A-RELATED"/>
    <property type="match status" value="1"/>
</dbReference>
<dbReference type="InterPro" id="IPR018378">
    <property type="entry name" value="C-type_lectin_CS"/>
</dbReference>
<protein>
    <recommendedName>
        <fullName evidence="3">C-type lectin domain-containing protein</fullName>
    </recommendedName>
</protein>
<feature type="domain" description="C-type lectin" evidence="3">
    <location>
        <begin position="25"/>
        <end position="124"/>
    </location>
</feature>
<evidence type="ECO:0000313" key="4">
    <source>
        <dbReference type="Ensembl" id="ENSPMGP00000009488.1"/>
    </source>
</evidence>
<accession>A0A3B3ZXM2</accession>
<feature type="transmembrane region" description="Helical" evidence="2">
    <location>
        <begin position="7"/>
        <end position="25"/>
    </location>
</feature>
<keyword evidence="1" id="KW-1015">Disulfide bond</keyword>
<evidence type="ECO:0000313" key="5">
    <source>
        <dbReference type="Proteomes" id="UP000261520"/>
    </source>
</evidence>
<dbReference type="InterPro" id="IPR016186">
    <property type="entry name" value="C-type_lectin-like/link_sf"/>
</dbReference>